<keyword evidence="5" id="KW-0418">Kinase</keyword>
<dbReference type="Gene3D" id="1.10.287.130">
    <property type="match status" value="1"/>
</dbReference>
<dbReference type="Pfam" id="PF00512">
    <property type="entry name" value="HisKA"/>
    <property type="match status" value="1"/>
</dbReference>
<dbReference type="PANTHER" id="PTHR43304:SF1">
    <property type="entry name" value="PAC DOMAIN-CONTAINING PROTEIN"/>
    <property type="match status" value="1"/>
</dbReference>
<dbReference type="PANTHER" id="PTHR43304">
    <property type="entry name" value="PHYTOCHROME-LIKE PROTEIN CPH1"/>
    <property type="match status" value="1"/>
</dbReference>
<keyword evidence="6" id="KW-0175">Coiled coil</keyword>
<dbReference type="Pfam" id="PF02518">
    <property type="entry name" value="HATPase_c"/>
    <property type="match status" value="1"/>
</dbReference>
<keyword evidence="10" id="KW-1185">Reference proteome</keyword>
<keyword evidence="4" id="KW-0808">Transferase</keyword>
<dbReference type="InterPro" id="IPR003661">
    <property type="entry name" value="HisK_dim/P_dom"/>
</dbReference>
<gene>
    <name evidence="9" type="ORF">CBQ26_07670</name>
</gene>
<evidence type="ECO:0000259" key="7">
    <source>
        <dbReference type="PROSITE" id="PS50109"/>
    </source>
</evidence>
<dbReference type="SUPFAM" id="SSF55785">
    <property type="entry name" value="PYP-like sensor domain (PAS domain)"/>
    <property type="match status" value="1"/>
</dbReference>
<dbReference type="InterPro" id="IPR005467">
    <property type="entry name" value="His_kinase_dom"/>
</dbReference>
<accession>A0A246BMH5</accession>
<dbReference type="Gene3D" id="3.30.450.20">
    <property type="entry name" value="PAS domain"/>
    <property type="match status" value="1"/>
</dbReference>
<dbReference type="SUPFAM" id="SSF55874">
    <property type="entry name" value="ATPase domain of HSP90 chaperone/DNA topoisomerase II/histidine kinase"/>
    <property type="match status" value="1"/>
</dbReference>
<dbReference type="AlphaFoldDB" id="A0A246BMH5"/>
<dbReference type="SMART" id="SM00387">
    <property type="entry name" value="HATPase_c"/>
    <property type="match status" value="1"/>
</dbReference>
<dbReference type="SMART" id="SM00091">
    <property type="entry name" value="PAS"/>
    <property type="match status" value="1"/>
</dbReference>
<dbReference type="SMART" id="SM00388">
    <property type="entry name" value="HisKA"/>
    <property type="match status" value="1"/>
</dbReference>
<evidence type="ECO:0000256" key="2">
    <source>
        <dbReference type="ARBA" id="ARBA00012438"/>
    </source>
</evidence>
<dbReference type="Gene3D" id="3.30.565.10">
    <property type="entry name" value="Histidine kinase-like ATPase, C-terminal domain"/>
    <property type="match status" value="1"/>
</dbReference>
<protein>
    <recommendedName>
        <fullName evidence="2">histidine kinase</fullName>
        <ecNumber evidence="2">2.7.13.3</ecNumber>
    </recommendedName>
</protein>
<dbReference type="PROSITE" id="PS50112">
    <property type="entry name" value="PAS"/>
    <property type="match status" value="1"/>
</dbReference>
<dbReference type="CDD" id="cd00130">
    <property type="entry name" value="PAS"/>
    <property type="match status" value="1"/>
</dbReference>
<dbReference type="Pfam" id="PF13188">
    <property type="entry name" value="PAS_8"/>
    <property type="match status" value="1"/>
</dbReference>
<comment type="catalytic activity">
    <reaction evidence="1">
        <text>ATP + protein L-histidine = ADP + protein N-phospho-L-histidine.</text>
        <dbReference type="EC" id="2.7.13.3"/>
    </reaction>
</comment>
<dbReference type="EMBL" id="NHMK01000010">
    <property type="protein sequence ID" value="OWL96861.1"/>
    <property type="molecule type" value="Genomic_DNA"/>
</dbReference>
<reference evidence="9 10" key="1">
    <citation type="submission" date="2017-05" db="EMBL/GenBank/DDBJ databases">
        <title>De novo genome assembly of Deniococcus indicus strain DR1.</title>
        <authorList>
            <person name="Chauhan D."/>
            <person name="Yennamalli R.M."/>
            <person name="Priyadarshini R."/>
        </authorList>
    </citation>
    <scope>NUCLEOTIDE SEQUENCE [LARGE SCALE GENOMIC DNA]</scope>
    <source>
        <strain evidence="9 10">DR1</strain>
    </source>
</reference>
<dbReference type="InterPro" id="IPR036890">
    <property type="entry name" value="HATPase_C_sf"/>
</dbReference>
<evidence type="ECO:0000256" key="1">
    <source>
        <dbReference type="ARBA" id="ARBA00000085"/>
    </source>
</evidence>
<dbReference type="GO" id="GO:0000155">
    <property type="term" value="F:phosphorelay sensor kinase activity"/>
    <property type="evidence" value="ECO:0007669"/>
    <property type="project" value="InterPro"/>
</dbReference>
<sequence length="620" mass="67935">MALAEAASATQVQAALASSLPGGLSRPAAGPEEREALEVAAALVEAALARVEAQREARVARRELAARQAEGAALQARFDALFNAAPVGIAAGRRDGTLVRANDAYLDLLGFTREEFQAGAVNWVELTPPEFTEVDWDALRRAIGDGRAVRYAKEMRHRSGERIAQEVTLLPQWEGPEAVGVAYVRDLRPERAAALGHALELQARGEELERLNAELAARTEALERFAELSRDLALERDPLVLVGRAQEIAVSLMPGSVCTYYEPQGGLWSLRSHRGEFRQPELLARLRSGLTRGEALNVDRPFETLTPYYQDTFDPATVRSAGGSISVIRTTASFPVRTGARPRGVLVVGRHDQRAWTPAEKTLLETVVFNLQLALERAEQSGELQRRALALERSNAELERFAFVASHDLQEPLRSVTSFAQLLVKRFGGLEGDPKAAQYLRHIQEGTQRMQNLIQDLLTYARVTAEPRPPARQDTNAVAATALQDLRASLDATGAAVTVFDLPPVMADGTQLRQLLQNLIGNAVKYRHPDRPPVVMVTGEQRGSWVHIDVQDNGIGIPSEYHERIFTVFQRLHARDQYGGTGVGLTIARRIVERHGGQLWVSSDGSNGSTFHLTLPAATD</sequence>
<dbReference type="InterPro" id="IPR052162">
    <property type="entry name" value="Sensor_kinase/Photoreceptor"/>
</dbReference>
<dbReference type="InterPro" id="IPR004358">
    <property type="entry name" value="Sig_transdc_His_kin-like_C"/>
</dbReference>
<dbReference type="NCBIfam" id="TIGR00229">
    <property type="entry name" value="sensory_box"/>
    <property type="match status" value="1"/>
</dbReference>
<evidence type="ECO:0000313" key="10">
    <source>
        <dbReference type="Proteomes" id="UP000197208"/>
    </source>
</evidence>
<keyword evidence="3" id="KW-0597">Phosphoprotein</keyword>
<evidence type="ECO:0000313" key="9">
    <source>
        <dbReference type="EMBL" id="OWL96861.1"/>
    </source>
</evidence>
<comment type="caution">
    <text evidence="9">The sequence shown here is derived from an EMBL/GenBank/DDBJ whole genome shotgun (WGS) entry which is preliminary data.</text>
</comment>
<dbReference type="FunFam" id="3.30.565.10:FF:000006">
    <property type="entry name" value="Sensor histidine kinase WalK"/>
    <property type="match status" value="1"/>
</dbReference>
<dbReference type="EC" id="2.7.13.3" evidence="2"/>
<dbReference type="InterPro" id="IPR035965">
    <property type="entry name" value="PAS-like_dom_sf"/>
</dbReference>
<proteinExistence type="predicted"/>
<feature type="domain" description="Histidine kinase" evidence="7">
    <location>
        <begin position="404"/>
        <end position="619"/>
    </location>
</feature>
<evidence type="ECO:0000256" key="4">
    <source>
        <dbReference type="ARBA" id="ARBA00022679"/>
    </source>
</evidence>
<dbReference type="InterPro" id="IPR036097">
    <property type="entry name" value="HisK_dim/P_sf"/>
</dbReference>
<dbReference type="CDD" id="cd00082">
    <property type="entry name" value="HisKA"/>
    <property type="match status" value="1"/>
</dbReference>
<dbReference type="Proteomes" id="UP000197208">
    <property type="component" value="Unassembled WGS sequence"/>
</dbReference>
<dbReference type="PRINTS" id="PR00344">
    <property type="entry name" value="BCTRLSENSOR"/>
</dbReference>
<feature type="domain" description="PAS" evidence="8">
    <location>
        <begin position="74"/>
        <end position="146"/>
    </location>
</feature>
<name>A0A246BMH5_9DEIO</name>
<dbReference type="InterPro" id="IPR029016">
    <property type="entry name" value="GAF-like_dom_sf"/>
</dbReference>
<organism evidence="9 10">
    <name type="scientific">Deinococcus indicus</name>
    <dbReference type="NCBI Taxonomy" id="223556"/>
    <lineage>
        <taxon>Bacteria</taxon>
        <taxon>Thermotogati</taxon>
        <taxon>Deinococcota</taxon>
        <taxon>Deinococci</taxon>
        <taxon>Deinococcales</taxon>
        <taxon>Deinococcaceae</taxon>
        <taxon>Deinococcus</taxon>
    </lineage>
</organism>
<dbReference type="InterPro" id="IPR000014">
    <property type="entry name" value="PAS"/>
</dbReference>
<dbReference type="SUPFAM" id="SSF55781">
    <property type="entry name" value="GAF domain-like"/>
    <property type="match status" value="1"/>
</dbReference>
<evidence type="ECO:0000256" key="6">
    <source>
        <dbReference type="SAM" id="Coils"/>
    </source>
</evidence>
<dbReference type="InterPro" id="IPR003594">
    <property type="entry name" value="HATPase_dom"/>
</dbReference>
<dbReference type="Gene3D" id="3.30.450.40">
    <property type="match status" value="1"/>
</dbReference>
<feature type="coiled-coil region" evidence="6">
    <location>
        <begin position="34"/>
        <end position="70"/>
    </location>
</feature>
<feature type="coiled-coil region" evidence="6">
    <location>
        <begin position="198"/>
        <end position="228"/>
    </location>
</feature>
<dbReference type="PROSITE" id="PS50109">
    <property type="entry name" value="HIS_KIN"/>
    <property type="match status" value="1"/>
</dbReference>
<evidence type="ECO:0000259" key="8">
    <source>
        <dbReference type="PROSITE" id="PS50112"/>
    </source>
</evidence>
<dbReference type="SUPFAM" id="SSF47384">
    <property type="entry name" value="Homodimeric domain of signal transducing histidine kinase"/>
    <property type="match status" value="1"/>
</dbReference>
<evidence type="ECO:0000256" key="5">
    <source>
        <dbReference type="ARBA" id="ARBA00022777"/>
    </source>
</evidence>
<evidence type="ECO:0000256" key="3">
    <source>
        <dbReference type="ARBA" id="ARBA00022553"/>
    </source>
</evidence>